<dbReference type="PROSITE" id="PS51257">
    <property type="entry name" value="PROKAR_LIPOPROTEIN"/>
    <property type="match status" value="1"/>
</dbReference>
<dbReference type="EMBL" id="FWXS01000008">
    <property type="protein sequence ID" value="SMC79395.1"/>
    <property type="molecule type" value="Genomic_DNA"/>
</dbReference>
<dbReference type="RefSeq" id="WP_084017962.1">
    <property type="nucleotide sequence ID" value="NZ_FWXS01000008.1"/>
</dbReference>
<dbReference type="Proteomes" id="UP000192393">
    <property type="component" value="Unassembled WGS sequence"/>
</dbReference>
<dbReference type="STRING" id="1434700.SAMN06296427_10885"/>
<accession>A0A1W2C2D6</accession>
<keyword evidence="2" id="KW-1185">Reference proteome</keyword>
<gene>
    <name evidence="1" type="ORF">SAMN06296427_10885</name>
</gene>
<evidence type="ECO:0000313" key="2">
    <source>
        <dbReference type="Proteomes" id="UP000192393"/>
    </source>
</evidence>
<proteinExistence type="predicted"/>
<reference evidence="1 2" key="1">
    <citation type="submission" date="2017-04" db="EMBL/GenBank/DDBJ databases">
        <authorList>
            <person name="Afonso C.L."/>
            <person name="Miller P.J."/>
            <person name="Scott M.A."/>
            <person name="Spackman E."/>
            <person name="Goraichik I."/>
            <person name="Dimitrov K.M."/>
            <person name="Suarez D.L."/>
            <person name="Swayne D.E."/>
        </authorList>
    </citation>
    <scope>NUCLEOTIDE SEQUENCE [LARGE SCALE GENOMIC DNA]</scope>
    <source>
        <strain evidence="1 2">CGMCC 1.12708</strain>
    </source>
</reference>
<evidence type="ECO:0000313" key="1">
    <source>
        <dbReference type="EMBL" id="SMC79395.1"/>
    </source>
</evidence>
<dbReference type="OrthoDB" id="766447at2"/>
<organism evidence="1 2">
    <name type="scientific">Moheibacter sediminis</name>
    <dbReference type="NCBI Taxonomy" id="1434700"/>
    <lineage>
        <taxon>Bacteria</taxon>
        <taxon>Pseudomonadati</taxon>
        <taxon>Bacteroidota</taxon>
        <taxon>Flavobacteriia</taxon>
        <taxon>Flavobacteriales</taxon>
        <taxon>Weeksellaceae</taxon>
        <taxon>Moheibacter</taxon>
    </lineage>
</organism>
<protein>
    <submittedName>
        <fullName evidence="1">Uncharacterized protein</fullName>
    </submittedName>
</protein>
<sequence length="191" mass="21559">MTKYLSCLIVVGLISLTSCGDTKREEELIQREKAIAQKESQFAEKEADYLSLIKMRDSLKTVQDSTVYFSWPDSISGIWSSKVICTESNCNDYVIGDQRVDNWEFAQDSTGLITRVLNNKNEIVRTYAAKFSPAGIQLKFKTDSLADKQVVMNINLDNIKSDKLTGKRNISVDNKCSAVFNVELTRPNPKK</sequence>
<name>A0A1W2C2D6_9FLAO</name>
<dbReference type="AlphaFoldDB" id="A0A1W2C2D6"/>